<sequence length="327" mass="36004">MMTGDDIIYPTHLLDNDKNIKTAVISLTLRFNDVLDAGRLHSALCQLLDTGDWRCLAGRLRSNKKAASLEIHVPSRFTPKRPAVRYTHDIYDVPIADHPLARDFPSLSGDAPSLELSGEHFRAFAAPPDAPSTLEDFLRRDIPMLSLHITSFEDATLVGICWPHVIMDAMGIAELLRGWTLALGGRSEEIPVVLDAHRDVLYDAADPSIPVDEPWALQDHCLAGLALVLFFVRSLWTVLWEPTVESRGMFLTKRAVDALRARAQADIAQDAGAWVSEGDVLFAWACKLVSQAQSSPRALNALNARTRARGCPRRPAPTASSSTTWPS</sequence>
<reference evidence="1" key="1">
    <citation type="submission" date="2022-07" db="EMBL/GenBank/DDBJ databases">
        <title>Genome Sequence of Lecanicillium saksenae.</title>
        <authorList>
            <person name="Buettner E."/>
        </authorList>
    </citation>
    <scope>NUCLEOTIDE SEQUENCE</scope>
    <source>
        <strain evidence="1">VT-O1</strain>
    </source>
</reference>
<organism evidence="1 2">
    <name type="scientific">Lecanicillium saksenae</name>
    <dbReference type="NCBI Taxonomy" id="468837"/>
    <lineage>
        <taxon>Eukaryota</taxon>
        <taxon>Fungi</taxon>
        <taxon>Dikarya</taxon>
        <taxon>Ascomycota</taxon>
        <taxon>Pezizomycotina</taxon>
        <taxon>Sordariomycetes</taxon>
        <taxon>Hypocreomycetidae</taxon>
        <taxon>Hypocreales</taxon>
        <taxon>Cordycipitaceae</taxon>
        <taxon>Lecanicillium</taxon>
    </lineage>
</organism>
<keyword evidence="2" id="KW-1185">Reference proteome</keyword>
<protein>
    <submittedName>
        <fullName evidence="1">Uncharacterized protein</fullName>
    </submittedName>
</protein>
<gene>
    <name evidence="1" type="ORF">NLG97_g8128</name>
</gene>
<comment type="caution">
    <text evidence="1">The sequence shown here is derived from an EMBL/GenBank/DDBJ whole genome shotgun (WGS) entry which is preliminary data.</text>
</comment>
<evidence type="ECO:0000313" key="2">
    <source>
        <dbReference type="Proteomes" id="UP001148737"/>
    </source>
</evidence>
<evidence type="ECO:0000313" key="1">
    <source>
        <dbReference type="EMBL" id="KAJ3480195.1"/>
    </source>
</evidence>
<dbReference type="EMBL" id="JANAKD010001367">
    <property type="protein sequence ID" value="KAJ3480195.1"/>
    <property type="molecule type" value="Genomic_DNA"/>
</dbReference>
<accession>A0ACC1QMT8</accession>
<name>A0ACC1QMT8_9HYPO</name>
<proteinExistence type="predicted"/>
<dbReference type="Proteomes" id="UP001148737">
    <property type="component" value="Unassembled WGS sequence"/>
</dbReference>